<dbReference type="InterPro" id="IPR023395">
    <property type="entry name" value="MCP_dom_sf"/>
</dbReference>
<accession>A0A7R9MCJ7</accession>
<evidence type="ECO:0000256" key="4">
    <source>
        <dbReference type="ARBA" id="ARBA00022692"/>
    </source>
</evidence>
<evidence type="ECO:0000256" key="8">
    <source>
        <dbReference type="PROSITE-ProRule" id="PRU00282"/>
    </source>
</evidence>
<dbReference type="Pfam" id="PF00153">
    <property type="entry name" value="Mito_carr"/>
    <property type="match status" value="2"/>
</dbReference>
<dbReference type="PROSITE" id="PS50920">
    <property type="entry name" value="SOLCAR"/>
    <property type="match status" value="2"/>
</dbReference>
<evidence type="ECO:0000256" key="6">
    <source>
        <dbReference type="ARBA" id="ARBA00022989"/>
    </source>
</evidence>
<dbReference type="GO" id="GO:0016020">
    <property type="term" value="C:membrane"/>
    <property type="evidence" value="ECO:0007669"/>
    <property type="project" value="UniProtKB-SubCell"/>
</dbReference>
<evidence type="ECO:0000256" key="5">
    <source>
        <dbReference type="ARBA" id="ARBA00022737"/>
    </source>
</evidence>
<evidence type="ECO:0000256" key="2">
    <source>
        <dbReference type="ARBA" id="ARBA00006375"/>
    </source>
</evidence>
<protein>
    <recommendedName>
        <fullName evidence="12">Methyltransferase domain-containing protein</fullName>
    </recommendedName>
</protein>
<proteinExistence type="inferred from homology"/>
<dbReference type="InterPro" id="IPR044712">
    <property type="entry name" value="SLC25A32-like"/>
</dbReference>
<comment type="subcellular location">
    <subcellularLocation>
        <location evidence="1">Membrane</location>
        <topology evidence="1">Multi-pass membrane protein</topology>
    </subcellularLocation>
</comment>
<evidence type="ECO:0000256" key="3">
    <source>
        <dbReference type="ARBA" id="ARBA00022448"/>
    </source>
</evidence>
<dbReference type="Pfam" id="PF13489">
    <property type="entry name" value="Methyltransf_23"/>
    <property type="match status" value="1"/>
</dbReference>
<keyword evidence="5" id="KW-0677">Repeat</keyword>
<dbReference type="AlphaFoldDB" id="A0A7R9MCJ7"/>
<dbReference type="SUPFAM" id="SSF103506">
    <property type="entry name" value="Mitochondrial carrier"/>
    <property type="match status" value="1"/>
</dbReference>
<dbReference type="Proteomes" id="UP000728032">
    <property type="component" value="Unassembled WGS sequence"/>
</dbReference>
<evidence type="ECO:0000313" key="10">
    <source>
        <dbReference type="EMBL" id="CAD7657675.1"/>
    </source>
</evidence>
<dbReference type="OrthoDB" id="428293at2759"/>
<evidence type="ECO:0008006" key="12">
    <source>
        <dbReference type="Google" id="ProtNLM"/>
    </source>
</evidence>
<keyword evidence="3 9" id="KW-0813">Transport</keyword>
<evidence type="ECO:0000256" key="7">
    <source>
        <dbReference type="ARBA" id="ARBA00023136"/>
    </source>
</evidence>
<keyword evidence="4 8" id="KW-0812">Transmembrane</keyword>
<dbReference type="GO" id="GO:0055085">
    <property type="term" value="P:transmembrane transport"/>
    <property type="evidence" value="ECO:0007669"/>
    <property type="project" value="InterPro"/>
</dbReference>
<dbReference type="SUPFAM" id="SSF53335">
    <property type="entry name" value="S-adenosyl-L-methionine-dependent methyltransferases"/>
    <property type="match status" value="1"/>
</dbReference>
<dbReference type="Gene3D" id="3.40.50.150">
    <property type="entry name" value="Vaccinia Virus protein VP39"/>
    <property type="match status" value="1"/>
</dbReference>
<feature type="repeat" description="Solcar" evidence="8">
    <location>
        <begin position="1"/>
        <end position="34"/>
    </location>
</feature>
<gene>
    <name evidence="10" type="ORF">ONB1V03_LOCUS14300</name>
</gene>
<organism evidence="10">
    <name type="scientific">Oppiella nova</name>
    <dbReference type="NCBI Taxonomy" id="334625"/>
    <lineage>
        <taxon>Eukaryota</taxon>
        <taxon>Metazoa</taxon>
        <taxon>Ecdysozoa</taxon>
        <taxon>Arthropoda</taxon>
        <taxon>Chelicerata</taxon>
        <taxon>Arachnida</taxon>
        <taxon>Acari</taxon>
        <taxon>Acariformes</taxon>
        <taxon>Sarcoptiformes</taxon>
        <taxon>Oribatida</taxon>
        <taxon>Brachypylina</taxon>
        <taxon>Oppioidea</taxon>
        <taxon>Oppiidae</taxon>
        <taxon>Oppiella</taxon>
    </lineage>
</organism>
<dbReference type="PANTHER" id="PTHR45683">
    <property type="entry name" value="MITOCHONDRIAL NICOTINAMIDE ADENINE DINUCLEOTIDE TRANSPORTER 1-RELATED-RELATED"/>
    <property type="match status" value="1"/>
</dbReference>
<dbReference type="EMBL" id="CAJPVJ010013468">
    <property type="protein sequence ID" value="CAG2174861.1"/>
    <property type="molecule type" value="Genomic_DNA"/>
</dbReference>
<feature type="non-terminal residue" evidence="10">
    <location>
        <position position="1"/>
    </location>
</feature>
<feature type="repeat" description="Solcar" evidence="8">
    <location>
        <begin position="47"/>
        <end position="154"/>
    </location>
</feature>
<keyword evidence="11" id="KW-1185">Reference proteome</keyword>
<dbReference type="EMBL" id="OC928293">
    <property type="protein sequence ID" value="CAD7657675.1"/>
    <property type="molecule type" value="Genomic_DNA"/>
</dbReference>
<keyword evidence="7 8" id="KW-0472">Membrane</keyword>
<reference evidence="10" key="1">
    <citation type="submission" date="2020-11" db="EMBL/GenBank/DDBJ databases">
        <authorList>
            <person name="Tran Van P."/>
        </authorList>
    </citation>
    <scope>NUCLEOTIDE SEQUENCE</scope>
</reference>
<dbReference type="InterPro" id="IPR029063">
    <property type="entry name" value="SAM-dependent_MTases_sf"/>
</dbReference>
<sequence length="419" mass="47903">TEGVPGLYRGYVPGILNVSHGALQFMAYEELKTLYVTSRGLDAGAKLDTTAYLCCAALSKLFAVTITYPQQLLRARLQDQHNRYDGLIDVIRRTWRARLQDQHNRYDGLIDVIRRTWRFEGLRGYYKGLLPNLMKVTPAYMELKPEIYQSLNYLPKEFAIKTFTRLRDENKSYGLVVDLGPGDGGLTKVLSTYVNHKRIVALDIDPGCISHCKQINGVKTIEYEIQDLGVEWDQFRSDLKRQLEGKFRSDLKRQLEGKVELIFSNFTLHFIPNKRQLLEVISRLLAPNGIIHANFIVISDLNKKLPIDDRKPEYLSVDQQIDIWRESIVDNGLKITEFSVVDAVWHMSHFIPVPVGFYRTFIKAGQPFDGKRLTGAVFDALINPGADQPNPNAWKEFLANESITKVTIHVKVMSFIAVK</sequence>
<keyword evidence="6" id="KW-1133">Transmembrane helix</keyword>
<dbReference type="InterPro" id="IPR018108">
    <property type="entry name" value="MCP_transmembrane"/>
</dbReference>
<dbReference type="GO" id="GO:0006862">
    <property type="term" value="P:nucleotide transport"/>
    <property type="evidence" value="ECO:0007669"/>
    <property type="project" value="InterPro"/>
</dbReference>
<evidence type="ECO:0000313" key="11">
    <source>
        <dbReference type="Proteomes" id="UP000728032"/>
    </source>
</evidence>
<name>A0A7R9MCJ7_9ACAR</name>
<dbReference type="CDD" id="cd02440">
    <property type="entry name" value="AdoMet_MTases"/>
    <property type="match status" value="1"/>
</dbReference>
<evidence type="ECO:0000256" key="9">
    <source>
        <dbReference type="RuleBase" id="RU000488"/>
    </source>
</evidence>
<comment type="similarity">
    <text evidence="2 9">Belongs to the mitochondrial carrier (TC 2.A.29) family.</text>
</comment>
<dbReference type="Gene3D" id="1.50.40.10">
    <property type="entry name" value="Mitochondrial carrier domain"/>
    <property type="match status" value="1"/>
</dbReference>
<evidence type="ECO:0000256" key="1">
    <source>
        <dbReference type="ARBA" id="ARBA00004141"/>
    </source>
</evidence>